<accession>A0AAW0DDQ1</accession>
<organism evidence="3 4">
    <name type="scientific">Paramarasmius palmivorus</name>
    <dbReference type="NCBI Taxonomy" id="297713"/>
    <lineage>
        <taxon>Eukaryota</taxon>
        <taxon>Fungi</taxon>
        <taxon>Dikarya</taxon>
        <taxon>Basidiomycota</taxon>
        <taxon>Agaricomycotina</taxon>
        <taxon>Agaricomycetes</taxon>
        <taxon>Agaricomycetidae</taxon>
        <taxon>Agaricales</taxon>
        <taxon>Marasmiineae</taxon>
        <taxon>Marasmiaceae</taxon>
        <taxon>Paramarasmius</taxon>
    </lineage>
</organism>
<comment type="caution">
    <text evidence="3">The sequence shown here is derived from an EMBL/GenBank/DDBJ whole genome shotgun (WGS) entry which is preliminary data.</text>
</comment>
<dbReference type="EMBL" id="JAYKXP010000015">
    <property type="protein sequence ID" value="KAK7050001.1"/>
    <property type="molecule type" value="Genomic_DNA"/>
</dbReference>
<evidence type="ECO:0000313" key="3">
    <source>
        <dbReference type="EMBL" id="KAK7050001.1"/>
    </source>
</evidence>
<evidence type="ECO:0000256" key="1">
    <source>
        <dbReference type="SAM" id="MobiDB-lite"/>
    </source>
</evidence>
<evidence type="ECO:0000313" key="4">
    <source>
        <dbReference type="Proteomes" id="UP001383192"/>
    </source>
</evidence>
<name>A0AAW0DDQ1_9AGAR</name>
<protein>
    <recommendedName>
        <fullName evidence="2">DUF6593 domain-containing protein</fullName>
    </recommendedName>
</protein>
<dbReference type="AlphaFoldDB" id="A0AAW0DDQ1"/>
<reference evidence="3 4" key="1">
    <citation type="submission" date="2024-01" db="EMBL/GenBank/DDBJ databases">
        <title>A draft genome for a cacao thread blight-causing isolate of Paramarasmius palmivorus.</title>
        <authorList>
            <person name="Baruah I.K."/>
            <person name="Bukari Y."/>
            <person name="Amoako-Attah I."/>
            <person name="Meinhardt L.W."/>
            <person name="Bailey B.A."/>
            <person name="Cohen S.P."/>
        </authorList>
    </citation>
    <scope>NUCLEOTIDE SEQUENCE [LARGE SCALE GENOMIC DNA]</scope>
    <source>
        <strain evidence="3 4">GH-12</strain>
    </source>
</reference>
<dbReference type="InterPro" id="IPR046528">
    <property type="entry name" value="DUF6593"/>
</dbReference>
<dbReference type="Proteomes" id="UP001383192">
    <property type="component" value="Unassembled WGS sequence"/>
</dbReference>
<dbReference type="Pfam" id="PF20236">
    <property type="entry name" value="DUF6593"/>
    <property type="match status" value="1"/>
</dbReference>
<gene>
    <name evidence="3" type="ORF">VNI00_005432</name>
</gene>
<keyword evidence="4" id="KW-1185">Reference proteome</keyword>
<feature type="domain" description="DUF6593" evidence="2">
    <location>
        <begin position="120"/>
        <end position="237"/>
    </location>
</feature>
<feature type="region of interest" description="Disordered" evidence="1">
    <location>
        <begin position="50"/>
        <end position="103"/>
    </location>
</feature>
<proteinExistence type="predicted"/>
<sequence>MKFYQATWGYSAMTNNTYYDDDHRTVYKVNTPFKITNRTTTIVKMLDPEPELVSPAPDEEHVQLTDLGEPSSGLRRRSTATSASSIDPDKKNGEWEEDSAPLPEDANLGFAGPRYGQAFEYLAQIDWRFFTSSKFRFGDGMEVMSKDFFRKEGWGPYGRHRLFTAKDGKEYKWCLQWWESELILNDGSKTRVAKFNRKSFGVIGKASPAYLEILPPGEHMVDEIFVTFIYIEKLRKEKERAAKHNGGGG</sequence>
<evidence type="ECO:0000259" key="2">
    <source>
        <dbReference type="Pfam" id="PF20236"/>
    </source>
</evidence>